<accession>A0A9N9Z3V4</accession>
<protein>
    <submittedName>
        <fullName evidence="1">Uncharacterized protein</fullName>
    </submittedName>
</protein>
<sequence>MAGIVALHGMAPNQRDLGNPTPGCCWLAATLPAQPMKPSATGDTRRPKNVVSVAWTHVGETPALWREDSVGGPEANQSETRQAEAIAVMMEVAGHASGRQLPSCSSLVASPLTVSRSSGTWQMEHF</sequence>
<evidence type="ECO:0000313" key="1">
    <source>
        <dbReference type="EMBL" id="CAH0048448.1"/>
    </source>
</evidence>
<reference evidence="1 2" key="2">
    <citation type="submission" date="2021-10" db="EMBL/GenBank/DDBJ databases">
        <authorList>
            <person name="Piombo E."/>
        </authorList>
    </citation>
    <scope>NUCLEOTIDE SEQUENCE [LARGE SCALE GENOMIC DNA]</scope>
</reference>
<reference evidence="2" key="1">
    <citation type="submission" date="2019-06" db="EMBL/GenBank/DDBJ databases">
        <authorList>
            <person name="Broberg M."/>
        </authorList>
    </citation>
    <scope>NUCLEOTIDE SEQUENCE [LARGE SCALE GENOMIC DNA]</scope>
</reference>
<comment type="caution">
    <text evidence="1">The sequence shown here is derived from an EMBL/GenBank/DDBJ whole genome shotgun (WGS) entry which is preliminary data.</text>
</comment>
<dbReference type="Proteomes" id="UP000775872">
    <property type="component" value="Unassembled WGS sequence"/>
</dbReference>
<dbReference type="AlphaFoldDB" id="A0A9N9Z3V4"/>
<gene>
    <name evidence="1" type="ORF">CSOL1703_00000394</name>
</gene>
<dbReference type="EMBL" id="CABFOC020000035">
    <property type="protein sequence ID" value="CAH0048448.1"/>
    <property type="molecule type" value="Genomic_DNA"/>
</dbReference>
<organism evidence="1 2">
    <name type="scientific">Clonostachys solani</name>
    <dbReference type="NCBI Taxonomy" id="160281"/>
    <lineage>
        <taxon>Eukaryota</taxon>
        <taxon>Fungi</taxon>
        <taxon>Dikarya</taxon>
        <taxon>Ascomycota</taxon>
        <taxon>Pezizomycotina</taxon>
        <taxon>Sordariomycetes</taxon>
        <taxon>Hypocreomycetidae</taxon>
        <taxon>Hypocreales</taxon>
        <taxon>Bionectriaceae</taxon>
        <taxon>Clonostachys</taxon>
    </lineage>
</organism>
<name>A0A9N9Z3V4_9HYPO</name>
<evidence type="ECO:0000313" key="2">
    <source>
        <dbReference type="Proteomes" id="UP000775872"/>
    </source>
</evidence>
<dbReference type="OrthoDB" id="10380237at2759"/>
<keyword evidence="2" id="KW-1185">Reference proteome</keyword>
<proteinExistence type="predicted"/>